<protein>
    <submittedName>
        <fullName evidence="1">Uncharacterized protein</fullName>
    </submittedName>
</protein>
<dbReference type="RefSeq" id="WP_090772117.1">
    <property type="nucleotide sequence ID" value="NZ_FNFB01000028.1"/>
</dbReference>
<dbReference type="OrthoDB" id="9906892at2"/>
<organism evidence="1 2">
    <name type="scientific">Nonomuraea maritima</name>
    <dbReference type="NCBI Taxonomy" id="683260"/>
    <lineage>
        <taxon>Bacteria</taxon>
        <taxon>Bacillati</taxon>
        <taxon>Actinomycetota</taxon>
        <taxon>Actinomycetes</taxon>
        <taxon>Streptosporangiales</taxon>
        <taxon>Streptosporangiaceae</taxon>
        <taxon>Nonomuraea</taxon>
    </lineage>
</organism>
<evidence type="ECO:0000313" key="2">
    <source>
        <dbReference type="Proteomes" id="UP000198683"/>
    </source>
</evidence>
<gene>
    <name evidence="1" type="ORF">SAMN05421874_12882</name>
</gene>
<proteinExistence type="predicted"/>
<sequence length="62" mass="7338">MKLLPTPSDDEITDMLHAIRAPHPSDPVIQPARRLVWRDQTNPAEKALTLFDRWVYERERED</sequence>
<evidence type="ECO:0000313" key="1">
    <source>
        <dbReference type="EMBL" id="SDL74864.1"/>
    </source>
</evidence>
<keyword evidence="2" id="KW-1185">Reference proteome</keyword>
<dbReference type="STRING" id="683260.SAMN05421874_12882"/>
<name>A0A1G9ML57_9ACTN</name>
<dbReference type="Proteomes" id="UP000198683">
    <property type="component" value="Unassembled WGS sequence"/>
</dbReference>
<accession>A0A1G9ML57</accession>
<dbReference type="AlphaFoldDB" id="A0A1G9ML57"/>
<dbReference type="EMBL" id="FNFB01000028">
    <property type="protein sequence ID" value="SDL74864.1"/>
    <property type="molecule type" value="Genomic_DNA"/>
</dbReference>
<reference evidence="1 2" key="1">
    <citation type="submission" date="2016-10" db="EMBL/GenBank/DDBJ databases">
        <authorList>
            <person name="de Groot N.N."/>
        </authorList>
    </citation>
    <scope>NUCLEOTIDE SEQUENCE [LARGE SCALE GENOMIC DNA]</scope>
    <source>
        <strain evidence="1 2">CGMCC 4.5681</strain>
    </source>
</reference>